<dbReference type="EMBL" id="KB468113">
    <property type="protein sequence ID" value="PCH41628.1"/>
    <property type="molecule type" value="Genomic_DNA"/>
</dbReference>
<dbReference type="Proteomes" id="UP000218811">
    <property type="component" value="Unassembled WGS sequence"/>
</dbReference>
<name>A0A2H3JUV8_WOLCO</name>
<proteinExistence type="predicted"/>
<gene>
    <name evidence="1" type="ORF">WOLCODRAFT_151679</name>
</gene>
<dbReference type="AlphaFoldDB" id="A0A2H3JUV8"/>
<accession>A0A2H3JUV8</accession>
<sequence>MRLPPSFTSPNAMLNPWDAHVRPALVTSPAAASLSPASLAPTTLVSPSLDSAADAASSHRCA</sequence>
<organism evidence="1 2">
    <name type="scientific">Wolfiporia cocos (strain MD-104)</name>
    <name type="common">Brown rot fungus</name>
    <dbReference type="NCBI Taxonomy" id="742152"/>
    <lineage>
        <taxon>Eukaryota</taxon>
        <taxon>Fungi</taxon>
        <taxon>Dikarya</taxon>
        <taxon>Basidiomycota</taxon>
        <taxon>Agaricomycotina</taxon>
        <taxon>Agaricomycetes</taxon>
        <taxon>Polyporales</taxon>
        <taxon>Phaeolaceae</taxon>
        <taxon>Wolfiporia</taxon>
    </lineage>
</organism>
<evidence type="ECO:0000313" key="1">
    <source>
        <dbReference type="EMBL" id="PCH41628.1"/>
    </source>
</evidence>
<evidence type="ECO:0000313" key="2">
    <source>
        <dbReference type="Proteomes" id="UP000218811"/>
    </source>
</evidence>
<keyword evidence="2" id="KW-1185">Reference proteome</keyword>
<reference evidence="1 2" key="1">
    <citation type="journal article" date="2012" name="Science">
        <title>The Paleozoic origin of enzymatic lignin decomposition reconstructed from 31 fungal genomes.</title>
        <authorList>
            <person name="Floudas D."/>
            <person name="Binder M."/>
            <person name="Riley R."/>
            <person name="Barry K."/>
            <person name="Blanchette R.A."/>
            <person name="Henrissat B."/>
            <person name="Martinez A.T."/>
            <person name="Otillar R."/>
            <person name="Spatafora J.W."/>
            <person name="Yadav J.S."/>
            <person name="Aerts A."/>
            <person name="Benoit I."/>
            <person name="Boyd A."/>
            <person name="Carlson A."/>
            <person name="Copeland A."/>
            <person name="Coutinho P.M."/>
            <person name="de Vries R.P."/>
            <person name="Ferreira P."/>
            <person name="Findley K."/>
            <person name="Foster B."/>
            <person name="Gaskell J."/>
            <person name="Glotzer D."/>
            <person name="Gorecki P."/>
            <person name="Heitman J."/>
            <person name="Hesse C."/>
            <person name="Hori C."/>
            <person name="Igarashi K."/>
            <person name="Jurgens J.A."/>
            <person name="Kallen N."/>
            <person name="Kersten P."/>
            <person name="Kohler A."/>
            <person name="Kuees U."/>
            <person name="Kumar T.K.A."/>
            <person name="Kuo A."/>
            <person name="LaButti K."/>
            <person name="Larrondo L.F."/>
            <person name="Lindquist E."/>
            <person name="Ling A."/>
            <person name="Lombard V."/>
            <person name="Lucas S."/>
            <person name="Lundell T."/>
            <person name="Martin R."/>
            <person name="McLaughlin D.J."/>
            <person name="Morgenstern I."/>
            <person name="Morin E."/>
            <person name="Murat C."/>
            <person name="Nagy L.G."/>
            <person name="Nolan M."/>
            <person name="Ohm R.A."/>
            <person name="Patyshakuliyeva A."/>
            <person name="Rokas A."/>
            <person name="Ruiz-Duenas F.J."/>
            <person name="Sabat G."/>
            <person name="Salamov A."/>
            <person name="Samejima M."/>
            <person name="Schmutz J."/>
            <person name="Slot J.C."/>
            <person name="St John F."/>
            <person name="Stenlid J."/>
            <person name="Sun H."/>
            <person name="Sun S."/>
            <person name="Syed K."/>
            <person name="Tsang A."/>
            <person name="Wiebenga A."/>
            <person name="Young D."/>
            <person name="Pisabarro A."/>
            <person name="Eastwood D.C."/>
            <person name="Martin F."/>
            <person name="Cullen D."/>
            <person name="Grigoriev I.V."/>
            <person name="Hibbett D.S."/>
        </authorList>
    </citation>
    <scope>NUCLEOTIDE SEQUENCE [LARGE SCALE GENOMIC DNA]</scope>
    <source>
        <strain evidence="1 2">MD-104</strain>
    </source>
</reference>
<protein>
    <submittedName>
        <fullName evidence="1">Uncharacterized protein</fullName>
    </submittedName>
</protein>